<dbReference type="Pfam" id="PF05822">
    <property type="entry name" value="UMPH-1"/>
    <property type="match status" value="1"/>
</dbReference>
<dbReference type="PANTHER" id="PTHR13045">
    <property type="entry name" value="5'-NUCLEOTIDASE"/>
    <property type="match status" value="1"/>
</dbReference>
<evidence type="ECO:0000313" key="10">
    <source>
        <dbReference type="Proteomes" id="UP001165060"/>
    </source>
</evidence>
<dbReference type="EMBL" id="BRYB01000825">
    <property type="protein sequence ID" value="GMI38449.1"/>
    <property type="molecule type" value="Genomic_DNA"/>
</dbReference>
<keyword evidence="4" id="KW-0479">Metal-binding</keyword>
<gene>
    <name evidence="9" type="ORF">TeGR_g3623</name>
</gene>
<evidence type="ECO:0000256" key="8">
    <source>
        <dbReference type="ARBA" id="ARBA00023080"/>
    </source>
</evidence>
<keyword evidence="5" id="KW-0547">Nucleotide-binding</keyword>
<organism evidence="9 10">
    <name type="scientific">Tetraparma gracilis</name>
    <dbReference type="NCBI Taxonomy" id="2962635"/>
    <lineage>
        <taxon>Eukaryota</taxon>
        <taxon>Sar</taxon>
        <taxon>Stramenopiles</taxon>
        <taxon>Ochrophyta</taxon>
        <taxon>Bolidophyceae</taxon>
        <taxon>Parmales</taxon>
        <taxon>Triparmaceae</taxon>
        <taxon>Tetraparma</taxon>
    </lineage>
</organism>
<protein>
    <recommendedName>
        <fullName evidence="3">5'-nucleotidase</fullName>
        <ecNumber evidence="3">3.1.3.5</ecNumber>
    </recommendedName>
</protein>
<evidence type="ECO:0000256" key="6">
    <source>
        <dbReference type="ARBA" id="ARBA00022801"/>
    </source>
</evidence>
<dbReference type="EC" id="3.1.3.5" evidence="3"/>
<keyword evidence="7" id="KW-0460">Magnesium</keyword>
<keyword evidence="6" id="KW-0378">Hydrolase</keyword>
<name>A0ABQ6N1N1_9STRA</name>
<comment type="catalytic activity">
    <reaction evidence="1">
        <text>a ribonucleoside 5'-phosphate + H2O = a ribonucleoside + phosphate</text>
        <dbReference type="Rhea" id="RHEA:12484"/>
        <dbReference type="ChEBI" id="CHEBI:15377"/>
        <dbReference type="ChEBI" id="CHEBI:18254"/>
        <dbReference type="ChEBI" id="CHEBI:43474"/>
        <dbReference type="ChEBI" id="CHEBI:58043"/>
        <dbReference type="EC" id="3.1.3.5"/>
    </reaction>
</comment>
<dbReference type="PANTHER" id="PTHR13045:SF0">
    <property type="entry name" value="7-METHYLGUANOSINE PHOSPHATE-SPECIFIC 5'-NUCLEOTIDASE"/>
    <property type="match status" value="1"/>
</dbReference>
<evidence type="ECO:0000256" key="3">
    <source>
        <dbReference type="ARBA" id="ARBA00012643"/>
    </source>
</evidence>
<dbReference type="SUPFAM" id="SSF56784">
    <property type="entry name" value="HAD-like"/>
    <property type="match status" value="1"/>
</dbReference>
<comment type="caution">
    <text evidence="9">The sequence shown here is derived from an EMBL/GenBank/DDBJ whole genome shotgun (WGS) entry which is preliminary data.</text>
</comment>
<keyword evidence="8" id="KW-0546">Nucleotide metabolism</keyword>
<evidence type="ECO:0000313" key="9">
    <source>
        <dbReference type="EMBL" id="GMI38449.1"/>
    </source>
</evidence>
<proteinExistence type="inferred from homology"/>
<dbReference type="Proteomes" id="UP001165060">
    <property type="component" value="Unassembled WGS sequence"/>
</dbReference>
<sequence length="300" mass="32914">MASAATRATALLTSLRRTPDLHVLDSAQLETKLTSLLQGGGGDLSVTADFDRTLTSAGSVSSHGVVEHVEGVFDDSFQKQALATSQHYHAIEIDPKLSIEEKIPHMREWYMTNHALIVKQGITRAQIGEAVKSPKLTFREGALELLAKLGDRSVPTCIFSAGLGDVITEILRHRSIVDPSIRVVSNKMFFDESDNILVGFDNDHLIHMFNKKQSALSADERAFFDRPNMILMGDSIGDRTMCDGVSEDTTIIKVGFLNDHVEEKLELYKGAFDMVLVNDASMAAVLEIVEEALKQASPES</sequence>
<keyword evidence="10" id="KW-1185">Reference proteome</keyword>
<comment type="similarity">
    <text evidence="2">Belongs to the pyrimidine 5'-nucleotidase family.</text>
</comment>
<dbReference type="InterPro" id="IPR006434">
    <property type="entry name" value="Pyrimidine_nucleotidase_eu"/>
</dbReference>
<evidence type="ECO:0000256" key="7">
    <source>
        <dbReference type="ARBA" id="ARBA00022842"/>
    </source>
</evidence>
<evidence type="ECO:0000256" key="2">
    <source>
        <dbReference type="ARBA" id="ARBA00008389"/>
    </source>
</evidence>
<evidence type="ECO:0000256" key="1">
    <source>
        <dbReference type="ARBA" id="ARBA00000815"/>
    </source>
</evidence>
<accession>A0ABQ6N1N1</accession>
<dbReference type="InterPro" id="IPR023214">
    <property type="entry name" value="HAD_sf"/>
</dbReference>
<dbReference type="Gene3D" id="3.40.50.1000">
    <property type="entry name" value="HAD superfamily/HAD-like"/>
    <property type="match status" value="1"/>
</dbReference>
<evidence type="ECO:0000256" key="5">
    <source>
        <dbReference type="ARBA" id="ARBA00022741"/>
    </source>
</evidence>
<reference evidence="9 10" key="1">
    <citation type="journal article" date="2023" name="Commun. Biol.">
        <title>Genome analysis of Parmales, the sister group of diatoms, reveals the evolutionary specialization of diatoms from phago-mixotrophs to photoautotrophs.</title>
        <authorList>
            <person name="Ban H."/>
            <person name="Sato S."/>
            <person name="Yoshikawa S."/>
            <person name="Yamada K."/>
            <person name="Nakamura Y."/>
            <person name="Ichinomiya M."/>
            <person name="Sato N."/>
            <person name="Blanc-Mathieu R."/>
            <person name="Endo H."/>
            <person name="Kuwata A."/>
            <person name="Ogata H."/>
        </authorList>
    </citation>
    <scope>NUCLEOTIDE SEQUENCE [LARGE SCALE GENOMIC DNA]</scope>
</reference>
<dbReference type="Gene3D" id="1.10.150.340">
    <property type="entry name" value="Pyrimidine 5'-nucleotidase (UMPH-1), N-terminal domain"/>
    <property type="match status" value="1"/>
</dbReference>
<dbReference type="SFLD" id="SFLDS00003">
    <property type="entry name" value="Haloacid_Dehalogenase"/>
    <property type="match status" value="1"/>
</dbReference>
<dbReference type="SFLD" id="SFLDG01128">
    <property type="entry name" value="C1.4:_5'-Nucleotidase_Like"/>
    <property type="match status" value="1"/>
</dbReference>
<dbReference type="InterPro" id="IPR036412">
    <property type="entry name" value="HAD-like_sf"/>
</dbReference>
<evidence type="ECO:0000256" key="4">
    <source>
        <dbReference type="ARBA" id="ARBA00022723"/>
    </source>
</evidence>